<dbReference type="STRING" id="349521.HCH_03128"/>
<reference evidence="1 2" key="1">
    <citation type="journal article" date="2005" name="Nucleic Acids Res.">
        <title>Genomic blueprint of Hahella chejuensis, a marine microbe producing an algicidal agent.</title>
        <authorList>
            <person name="Jeong H."/>
            <person name="Yim J.H."/>
            <person name="Lee C."/>
            <person name="Choi S.-H."/>
            <person name="Park Y.K."/>
            <person name="Yoon S.H."/>
            <person name="Hur C.-G."/>
            <person name="Kang H.-Y."/>
            <person name="Kim D."/>
            <person name="Lee H.H."/>
            <person name="Park K.H."/>
            <person name="Park S.-H."/>
            <person name="Park H.-S."/>
            <person name="Lee H.K."/>
            <person name="Oh T.K."/>
            <person name="Kim J.F."/>
        </authorList>
    </citation>
    <scope>NUCLEOTIDE SEQUENCE [LARGE SCALE GENOMIC DNA]</scope>
    <source>
        <strain evidence="1 2">KCTC 2396</strain>
    </source>
</reference>
<protein>
    <submittedName>
        <fullName evidence="1">Uncharacterized protein</fullName>
    </submittedName>
</protein>
<dbReference type="Proteomes" id="UP000000238">
    <property type="component" value="Chromosome"/>
</dbReference>
<dbReference type="EMBL" id="CP000155">
    <property type="protein sequence ID" value="ABC29892.1"/>
    <property type="molecule type" value="Genomic_DNA"/>
</dbReference>
<gene>
    <name evidence="1" type="ordered locus">HCH_03128</name>
</gene>
<dbReference type="eggNOG" id="ENOG502ZQZ2">
    <property type="taxonomic scope" value="Bacteria"/>
</dbReference>
<proteinExistence type="predicted"/>
<dbReference type="RefSeq" id="WP_011396961.1">
    <property type="nucleotide sequence ID" value="NC_007645.1"/>
</dbReference>
<organism evidence="1 2">
    <name type="scientific">Hahella chejuensis (strain KCTC 2396)</name>
    <dbReference type="NCBI Taxonomy" id="349521"/>
    <lineage>
        <taxon>Bacteria</taxon>
        <taxon>Pseudomonadati</taxon>
        <taxon>Pseudomonadota</taxon>
        <taxon>Gammaproteobacteria</taxon>
        <taxon>Oceanospirillales</taxon>
        <taxon>Hahellaceae</taxon>
        <taxon>Hahella</taxon>
    </lineage>
</organism>
<keyword evidence="2" id="KW-1185">Reference proteome</keyword>
<dbReference type="KEGG" id="hch:HCH_03128"/>
<dbReference type="HOGENOM" id="CLU_1747085_0_0_6"/>
<evidence type="ECO:0000313" key="2">
    <source>
        <dbReference type="Proteomes" id="UP000000238"/>
    </source>
</evidence>
<dbReference type="AlphaFoldDB" id="Q2SHI2"/>
<accession>Q2SHI2</accession>
<evidence type="ECO:0000313" key="1">
    <source>
        <dbReference type="EMBL" id="ABC29892.1"/>
    </source>
</evidence>
<dbReference type="OrthoDB" id="488984at2"/>
<name>Q2SHI2_HAHCH</name>
<sequence>MKVYFENIEHGWVDFRLEANGKNQIHEGFSYTPYDSFLELVDALFDMKSQQWPVQKKATFNTEPYEYEFHFKKENEKVHLNIVGYPDHRRMDKSETIYAAEGTYEEICLPFWRGLRRLQGMHSAEELDKRWQRSFPSSEIDALTRLLKG</sequence>